<dbReference type="RefSeq" id="WP_305756133.1">
    <property type="nucleotide sequence ID" value="NZ_JAPCKK010000022.1"/>
</dbReference>
<reference evidence="1 2" key="1">
    <citation type="submission" date="2022-10" db="EMBL/GenBank/DDBJ databases">
        <title>Paenibacillus description and whole genome data of maize root bacterial community.</title>
        <authorList>
            <person name="Marton D."/>
            <person name="Farkas M."/>
            <person name="Cserhati M."/>
        </authorList>
    </citation>
    <scope>NUCLEOTIDE SEQUENCE [LARGE SCALE GENOMIC DNA]</scope>
    <source>
        <strain evidence="1 2">P96</strain>
    </source>
</reference>
<organism evidence="1 2">
    <name type="scientific">Paenibacillus zeirhizosphaerae</name>
    <dbReference type="NCBI Taxonomy" id="2987519"/>
    <lineage>
        <taxon>Bacteria</taxon>
        <taxon>Bacillati</taxon>
        <taxon>Bacillota</taxon>
        <taxon>Bacilli</taxon>
        <taxon>Bacillales</taxon>
        <taxon>Paenibacillaceae</taxon>
        <taxon>Paenibacillus</taxon>
    </lineage>
</organism>
<dbReference type="InterPro" id="IPR008928">
    <property type="entry name" value="6-hairpin_glycosidase_sf"/>
</dbReference>
<sequence>MDRKQIVERNHPVLTRIEPLSPLSVGSGEFAFSTDFTGLQTFPDLYEVPLGTQSNWGWHCSGGHEMYNEQDVVYQPFETYGRKVGYPMKPEDKEEAYHWLRQNPHRLQLGRISFRLLHPDGQEMDASDVAPIRQELNLWTGILYSSFLAGGTEVQVVTACHPHRDCLGVRVQSELLWEGRLQVFMCFPAPDMTHRNWSKSVFPDWGNDDRHCSRLTENTANTALLERTMDEDGYSVQWQWSAGQLEQTGPHEFTLKPEHGAGVLEFAAAFGTETPQTKPVKEIFAASAIHWEAFWSRGAAVSFEGSTDPRAAELERRVVLSQYLCALHSAGTVPPQETGLMYNSWFGKLHLEMHWWHAAHFPLWGRAELLRKSMDWYLSILPRARELARSQGYEGARWPKMVGYDGRQSPSPIAPGLIWQQPHPMALAELCYQADPGVLQRYQAIVFEAADFMVSYAHWEEQRQAYVLGPPLIPAQENHAMHLSMNPPYELEYWRFGLDIAVKWAERLGVSANPRWAQVAGGMAQPRQEGGVYLAHEHCPDTFTDKNHDHPSMVGALGLLPGTLVDRATMRNTLLKVKACWDWDSAWGWDFPMCAMTAARLGERELAVDFLLMDAVKNTYLPNGHNYQRPGLWAYLPGNGGLLTAVAMMAAGWASGEERDCPGFPVGDGWSVQWEGLQPWL</sequence>
<accession>A0ABT9FUV2</accession>
<dbReference type="GO" id="GO:0016787">
    <property type="term" value="F:hydrolase activity"/>
    <property type="evidence" value="ECO:0007669"/>
    <property type="project" value="UniProtKB-KW"/>
</dbReference>
<dbReference type="SUPFAM" id="SSF48208">
    <property type="entry name" value="Six-hairpin glycosidases"/>
    <property type="match status" value="1"/>
</dbReference>
<dbReference type="InterPro" id="IPR012341">
    <property type="entry name" value="6hp_glycosidase-like_sf"/>
</dbReference>
<proteinExistence type="predicted"/>
<dbReference type="Gene3D" id="1.50.10.10">
    <property type="match status" value="1"/>
</dbReference>
<protein>
    <submittedName>
        <fullName evidence="1">Glycoside hydrolase family 65</fullName>
    </submittedName>
</protein>
<evidence type="ECO:0000313" key="2">
    <source>
        <dbReference type="Proteomes" id="UP001241848"/>
    </source>
</evidence>
<name>A0ABT9FUV2_9BACL</name>
<comment type="caution">
    <text evidence="1">The sequence shown here is derived from an EMBL/GenBank/DDBJ whole genome shotgun (WGS) entry which is preliminary data.</text>
</comment>
<dbReference type="Proteomes" id="UP001241848">
    <property type="component" value="Unassembled WGS sequence"/>
</dbReference>
<evidence type="ECO:0000313" key="1">
    <source>
        <dbReference type="EMBL" id="MDP4098509.1"/>
    </source>
</evidence>
<keyword evidence="1" id="KW-0378">Hydrolase</keyword>
<keyword evidence="2" id="KW-1185">Reference proteome</keyword>
<gene>
    <name evidence="1" type="ORF">OIN60_17380</name>
</gene>
<dbReference type="EMBL" id="JAPCKK010000022">
    <property type="protein sequence ID" value="MDP4098509.1"/>
    <property type="molecule type" value="Genomic_DNA"/>
</dbReference>